<feature type="compositionally biased region" description="Polar residues" evidence="1">
    <location>
        <begin position="166"/>
        <end position="176"/>
    </location>
</feature>
<keyword evidence="2" id="KW-1133">Transmembrane helix</keyword>
<evidence type="ECO:0000313" key="5">
    <source>
        <dbReference type="Proteomes" id="UP000189911"/>
    </source>
</evidence>
<dbReference type="EMBL" id="LT598447">
    <property type="protein sequence ID" value="SCV05344.1"/>
    <property type="molecule type" value="Genomic_DNA"/>
</dbReference>
<keyword evidence="5" id="KW-1185">Reference proteome</keyword>
<dbReference type="GO" id="GO:0042134">
    <property type="term" value="F:rRNA primary transcript binding"/>
    <property type="evidence" value="ECO:0007669"/>
    <property type="project" value="InterPro"/>
</dbReference>
<sequence>MIPSDRTLTNKLHQEFRYIQLIYHRNKNQHKMAIWWRNFNELKRSAAQALILVQNEKMPKSGLVRLFHIIQKLRKHQVSRMFYSFNGVVGLGQFVTLGVVLVGILARIHALYTEVYQIYEQDFEQLKLLRCQEKPATALISHAQLESLVEEELGEEIIDSAESKPVTSLRDTSNVCPSAEPTKVPKKRLKRRRKTPWTTFLGN</sequence>
<dbReference type="GO" id="GO:0000466">
    <property type="term" value="P:maturation of 5.8S rRNA from tricistronic rRNA transcript (SSU-rRNA, 5.8S rRNA, LSU-rRNA)"/>
    <property type="evidence" value="ECO:0007669"/>
    <property type="project" value="TreeGrafter"/>
</dbReference>
<evidence type="ECO:0000256" key="2">
    <source>
        <dbReference type="SAM" id="Phobius"/>
    </source>
</evidence>
<feature type="domain" description="RNase MRP protein 1 RNA binding" evidence="3">
    <location>
        <begin position="19"/>
        <end position="107"/>
    </location>
</feature>
<dbReference type="InterPro" id="IPR047204">
    <property type="entry name" value="RMP1_RBD"/>
</dbReference>
<dbReference type="GO" id="GO:0000172">
    <property type="term" value="C:ribonuclease MRP complex"/>
    <property type="evidence" value="ECO:0007669"/>
    <property type="project" value="InterPro"/>
</dbReference>
<gene>
    <name evidence="4" type="ORF">LANO_0H05424G</name>
</gene>
<dbReference type="CDD" id="cd22573">
    <property type="entry name" value="RMP1_RBD"/>
    <property type="match status" value="1"/>
</dbReference>
<dbReference type="PANTHER" id="PTHR37792">
    <property type="entry name" value="RIBONUCLEASE MRP PROTEIN SUBUNIT RMP1"/>
    <property type="match status" value="1"/>
</dbReference>
<dbReference type="GO" id="GO:0000294">
    <property type="term" value="P:nuclear-transcribed mRNA catabolic process, RNase MRP-dependent"/>
    <property type="evidence" value="ECO:0007669"/>
    <property type="project" value="TreeGrafter"/>
</dbReference>
<feature type="region of interest" description="Disordered" evidence="1">
    <location>
        <begin position="166"/>
        <end position="188"/>
    </location>
</feature>
<accession>A0A1G4KLR5</accession>
<dbReference type="OrthoDB" id="5414547at2759"/>
<organism evidence="4 5">
    <name type="scientific">Lachancea nothofagi CBS 11611</name>
    <dbReference type="NCBI Taxonomy" id="1266666"/>
    <lineage>
        <taxon>Eukaryota</taxon>
        <taxon>Fungi</taxon>
        <taxon>Dikarya</taxon>
        <taxon>Ascomycota</taxon>
        <taxon>Saccharomycotina</taxon>
        <taxon>Saccharomycetes</taxon>
        <taxon>Saccharomycetales</taxon>
        <taxon>Saccharomycetaceae</taxon>
        <taxon>Lachancea</taxon>
    </lineage>
</organism>
<dbReference type="PANTHER" id="PTHR37792:SF1">
    <property type="entry name" value="RIBONUCLEASE MRP PROTEIN SUBUNIT RMP1"/>
    <property type="match status" value="1"/>
</dbReference>
<dbReference type="Proteomes" id="UP000189911">
    <property type="component" value="Chromosome H"/>
</dbReference>
<name>A0A1G4KLR5_9SACH</name>
<evidence type="ECO:0000313" key="4">
    <source>
        <dbReference type="EMBL" id="SCV05344.1"/>
    </source>
</evidence>
<evidence type="ECO:0000256" key="1">
    <source>
        <dbReference type="SAM" id="MobiDB-lite"/>
    </source>
</evidence>
<proteinExistence type="predicted"/>
<reference evidence="5" key="1">
    <citation type="submission" date="2016-03" db="EMBL/GenBank/DDBJ databases">
        <authorList>
            <person name="Devillers Hugo."/>
        </authorList>
    </citation>
    <scope>NUCLEOTIDE SEQUENCE [LARGE SCALE GENOMIC DNA]</scope>
</reference>
<protein>
    <submittedName>
        <fullName evidence="4">LANO_0H05424g1_1</fullName>
    </submittedName>
</protein>
<feature type="transmembrane region" description="Helical" evidence="2">
    <location>
        <begin position="82"/>
        <end position="106"/>
    </location>
</feature>
<evidence type="ECO:0000259" key="3">
    <source>
        <dbReference type="Pfam" id="PF20945"/>
    </source>
</evidence>
<dbReference type="AlphaFoldDB" id="A0A1G4KLR5"/>
<keyword evidence="2" id="KW-0472">Membrane</keyword>
<dbReference type="InterPro" id="IPR047205">
    <property type="entry name" value="RMP1"/>
</dbReference>
<dbReference type="Pfam" id="PF20945">
    <property type="entry name" value="RMP1"/>
    <property type="match status" value="1"/>
</dbReference>
<keyword evidence="2" id="KW-0812">Transmembrane</keyword>